<dbReference type="GO" id="GO:0019253">
    <property type="term" value="P:reductive pentose-phosphate cycle"/>
    <property type="evidence" value="ECO:0007669"/>
    <property type="project" value="UniProtKB-KW"/>
</dbReference>
<reference evidence="11 12" key="1">
    <citation type="submission" date="2019-08" db="EMBL/GenBank/DDBJ databases">
        <authorList>
            <person name="Peeters C."/>
        </authorList>
    </citation>
    <scope>NUCLEOTIDE SEQUENCE [LARGE SCALE GENOMIC DNA]</scope>
    <source>
        <strain evidence="11 12">LMG 31013</strain>
    </source>
</reference>
<dbReference type="FunFam" id="3.40.50.1000:FF:000022">
    <property type="entry name" value="Phosphoglycolate phosphatase"/>
    <property type="match status" value="1"/>
</dbReference>
<sequence length="244" mass="25265">MPDMFEPPARDLATPFGTAAQLLNGNVRAVLFDLDGTLADTALDLVAAVNKVRTDRGLPPGPYETLRLQASHGARGLIGSAFGVAPEDAAFPALRDAFLANYEAALCVQSRLFEGIPALLEALAARGMPWGIVTNKATRLTHPLVKLLGLADSAACVVSGDTTPHSKPHPAPLLYAAERIGIAPGHIVYVGDDLRDIQAGKAAGMATVAAAYGYCGDAQAPVEWQADAVVEHAGAIAPLVMSPA</sequence>
<comment type="function">
    <text evidence="10">Specifically catalyzes the dephosphorylation of 2-phosphoglycolate. Is involved in the dissimilation of the intracellular 2-phosphoglycolate formed during the DNA repair of 3'-phosphoglycolate ends, a major class of DNA lesions induced by oxidative stress.</text>
</comment>
<dbReference type="GO" id="GO:0008967">
    <property type="term" value="F:phosphoglycolate phosphatase activity"/>
    <property type="evidence" value="ECO:0007669"/>
    <property type="project" value="UniProtKB-EC"/>
</dbReference>
<dbReference type="InterPro" id="IPR050155">
    <property type="entry name" value="HAD-like_hydrolase_sf"/>
</dbReference>
<keyword evidence="5" id="KW-0113">Calvin cycle</keyword>
<dbReference type="NCBIfam" id="TIGR01549">
    <property type="entry name" value="HAD-SF-IA-v1"/>
    <property type="match status" value="1"/>
</dbReference>
<dbReference type="AlphaFoldDB" id="A0A5E4UBL5"/>
<evidence type="ECO:0000256" key="4">
    <source>
        <dbReference type="ARBA" id="ARBA00013078"/>
    </source>
</evidence>
<evidence type="ECO:0000256" key="1">
    <source>
        <dbReference type="ARBA" id="ARBA00000830"/>
    </source>
</evidence>
<evidence type="ECO:0000256" key="10">
    <source>
        <dbReference type="ARBA" id="ARBA00059247"/>
    </source>
</evidence>
<evidence type="ECO:0000256" key="8">
    <source>
        <dbReference type="ARBA" id="ARBA00022842"/>
    </source>
</evidence>
<keyword evidence="8" id="KW-0460">Magnesium</keyword>
<evidence type="ECO:0000256" key="7">
    <source>
        <dbReference type="ARBA" id="ARBA00022801"/>
    </source>
</evidence>
<dbReference type="InterPro" id="IPR041492">
    <property type="entry name" value="HAD_2"/>
</dbReference>
<evidence type="ECO:0000313" key="11">
    <source>
        <dbReference type="EMBL" id="VVD95609.1"/>
    </source>
</evidence>
<dbReference type="Proteomes" id="UP000334380">
    <property type="component" value="Unassembled WGS sequence"/>
</dbReference>
<dbReference type="GO" id="GO:0046872">
    <property type="term" value="F:metal ion binding"/>
    <property type="evidence" value="ECO:0007669"/>
    <property type="project" value="UniProtKB-KW"/>
</dbReference>
<dbReference type="EMBL" id="CABPRU010000003">
    <property type="protein sequence ID" value="VVD95609.1"/>
    <property type="molecule type" value="Genomic_DNA"/>
</dbReference>
<protein>
    <recommendedName>
        <fullName evidence="4">phosphoglycolate phosphatase</fullName>
        <ecNumber evidence="4">3.1.3.18</ecNumber>
    </recommendedName>
</protein>
<keyword evidence="12" id="KW-1185">Reference proteome</keyword>
<dbReference type="SUPFAM" id="SSF56784">
    <property type="entry name" value="HAD-like"/>
    <property type="match status" value="1"/>
</dbReference>
<dbReference type="PRINTS" id="PR00413">
    <property type="entry name" value="HADHALOGNASE"/>
</dbReference>
<dbReference type="SFLD" id="SFLDG01129">
    <property type="entry name" value="C1.5:_HAD__Beta-PGM__Phosphata"/>
    <property type="match status" value="1"/>
</dbReference>
<evidence type="ECO:0000313" key="12">
    <source>
        <dbReference type="Proteomes" id="UP000334380"/>
    </source>
</evidence>
<comment type="catalytic activity">
    <reaction evidence="1">
        <text>2-phosphoglycolate + H2O = glycolate + phosphate</text>
        <dbReference type="Rhea" id="RHEA:14369"/>
        <dbReference type="ChEBI" id="CHEBI:15377"/>
        <dbReference type="ChEBI" id="CHEBI:29805"/>
        <dbReference type="ChEBI" id="CHEBI:43474"/>
        <dbReference type="ChEBI" id="CHEBI:58033"/>
        <dbReference type="EC" id="3.1.3.18"/>
    </reaction>
</comment>
<dbReference type="InterPro" id="IPR006439">
    <property type="entry name" value="HAD-SF_hydro_IA"/>
</dbReference>
<dbReference type="InterPro" id="IPR023198">
    <property type="entry name" value="PGP-like_dom2"/>
</dbReference>
<dbReference type="PANTHER" id="PTHR43434">
    <property type="entry name" value="PHOSPHOGLYCOLATE PHOSPHATASE"/>
    <property type="match status" value="1"/>
</dbReference>
<accession>A0A5E4UBL5</accession>
<dbReference type="SFLD" id="SFLDG01135">
    <property type="entry name" value="C1.5.6:_HAD__Beta-PGM__Phospha"/>
    <property type="match status" value="1"/>
</dbReference>
<keyword evidence="9" id="KW-0119">Carbohydrate metabolism</keyword>
<proteinExistence type="predicted"/>
<evidence type="ECO:0000256" key="2">
    <source>
        <dbReference type="ARBA" id="ARBA00004818"/>
    </source>
</evidence>
<keyword evidence="7 11" id="KW-0378">Hydrolase</keyword>
<dbReference type="SFLD" id="SFLDS00003">
    <property type="entry name" value="Haloacid_Dehalogenase"/>
    <property type="match status" value="1"/>
</dbReference>
<dbReference type="NCBIfam" id="TIGR01509">
    <property type="entry name" value="HAD-SF-IA-v3"/>
    <property type="match status" value="1"/>
</dbReference>
<dbReference type="PANTHER" id="PTHR43434:SF23">
    <property type="entry name" value="PHOSPHOGLYCOLATE PHOSPHATASE"/>
    <property type="match status" value="1"/>
</dbReference>
<dbReference type="GO" id="GO:0006281">
    <property type="term" value="P:DNA repair"/>
    <property type="evidence" value="ECO:0007669"/>
    <property type="project" value="TreeGrafter"/>
</dbReference>
<dbReference type="Gene3D" id="1.10.150.240">
    <property type="entry name" value="Putative phosphatase, domain 2"/>
    <property type="match status" value="1"/>
</dbReference>
<dbReference type="Gene3D" id="3.40.50.1000">
    <property type="entry name" value="HAD superfamily/HAD-like"/>
    <property type="match status" value="1"/>
</dbReference>
<dbReference type="GO" id="GO:0005829">
    <property type="term" value="C:cytosol"/>
    <property type="evidence" value="ECO:0007669"/>
    <property type="project" value="TreeGrafter"/>
</dbReference>
<keyword evidence="6" id="KW-0479">Metal-binding</keyword>
<evidence type="ECO:0000256" key="5">
    <source>
        <dbReference type="ARBA" id="ARBA00022567"/>
    </source>
</evidence>
<name>A0A5E4UBL5_9BURK</name>
<evidence type="ECO:0000256" key="9">
    <source>
        <dbReference type="ARBA" id="ARBA00023277"/>
    </source>
</evidence>
<gene>
    <name evidence="11" type="primary">gph_2</name>
    <name evidence="11" type="ORF">PTE31013_01867</name>
</gene>
<comment type="subunit">
    <text evidence="3">Homotrimer.</text>
</comment>
<dbReference type="Pfam" id="PF13419">
    <property type="entry name" value="HAD_2"/>
    <property type="match status" value="1"/>
</dbReference>
<dbReference type="InterPro" id="IPR036412">
    <property type="entry name" value="HAD-like_sf"/>
</dbReference>
<dbReference type="EC" id="3.1.3.18" evidence="4"/>
<comment type="pathway">
    <text evidence="2">Organic acid metabolism; glycolate biosynthesis; glycolate from 2-phosphoglycolate: step 1/1.</text>
</comment>
<dbReference type="InterPro" id="IPR023214">
    <property type="entry name" value="HAD_sf"/>
</dbReference>
<evidence type="ECO:0000256" key="3">
    <source>
        <dbReference type="ARBA" id="ARBA00011233"/>
    </source>
</evidence>
<evidence type="ECO:0000256" key="6">
    <source>
        <dbReference type="ARBA" id="ARBA00022723"/>
    </source>
</evidence>
<organism evidence="11 12">
    <name type="scientific">Pandoraea terrigena</name>
    <dbReference type="NCBI Taxonomy" id="2508292"/>
    <lineage>
        <taxon>Bacteria</taxon>
        <taxon>Pseudomonadati</taxon>
        <taxon>Pseudomonadota</taxon>
        <taxon>Betaproteobacteria</taxon>
        <taxon>Burkholderiales</taxon>
        <taxon>Burkholderiaceae</taxon>
        <taxon>Pandoraea</taxon>
    </lineage>
</organism>